<dbReference type="GO" id="GO:0003677">
    <property type="term" value="F:DNA binding"/>
    <property type="evidence" value="ECO:0007669"/>
    <property type="project" value="UniProtKB-KW"/>
</dbReference>
<evidence type="ECO:0000256" key="9">
    <source>
        <dbReference type="ARBA" id="ARBA00023125"/>
    </source>
</evidence>
<evidence type="ECO:0000256" key="3">
    <source>
        <dbReference type="ARBA" id="ARBA00022722"/>
    </source>
</evidence>
<dbReference type="InterPro" id="IPR012337">
    <property type="entry name" value="RNaseH-like_sf"/>
</dbReference>
<dbReference type="EC" id="3.1.21.10" evidence="13 14"/>
<evidence type="ECO:0000256" key="1">
    <source>
        <dbReference type="ARBA" id="ARBA00009518"/>
    </source>
</evidence>
<comment type="subunit">
    <text evidence="13">Homodimer which binds Holliday junction (HJ) DNA. The HJ becomes 2-fold symmetrical on binding to RuvC with unstacked arms; it has a different conformation from HJ DNA in complex with RuvA. In the full resolvosome a probable DNA-RuvA(4)-RuvB(12)-RuvC(2) complex forms which resolves the HJ.</text>
</comment>
<dbReference type="GO" id="GO:0048476">
    <property type="term" value="C:Holliday junction resolvase complex"/>
    <property type="evidence" value="ECO:0007669"/>
    <property type="project" value="UniProtKB-UniRule"/>
</dbReference>
<dbReference type="Gene3D" id="3.30.420.10">
    <property type="entry name" value="Ribonuclease H-like superfamily/Ribonuclease H"/>
    <property type="match status" value="1"/>
</dbReference>
<feature type="binding site" evidence="13">
    <location>
        <position position="155"/>
    </location>
    <ligand>
        <name>Mg(2+)</name>
        <dbReference type="ChEBI" id="CHEBI:18420"/>
        <label>1</label>
    </ligand>
</feature>
<gene>
    <name evidence="13 15" type="primary">ruvC</name>
    <name evidence="15" type="ORF">Fuma_06226</name>
</gene>
<dbReference type="OrthoDB" id="9805499at2"/>
<keyword evidence="6 13" id="KW-0227">DNA damage</keyword>
<organism evidence="15 16">
    <name type="scientific">Fuerstiella marisgermanici</name>
    <dbReference type="NCBI Taxonomy" id="1891926"/>
    <lineage>
        <taxon>Bacteria</taxon>
        <taxon>Pseudomonadati</taxon>
        <taxon>Planctomycetota</taxon>
        <taxon>Planctomycetia</taxon>
        <taxon>Planctomycetales</taxon>
        <taxon>Planctomycetaceae</taxon>
        <taxon>Fuerstiella</taxon>
    </lineage>
</organism>
<accession>A0A1P8WR65</accession>
<keyword evidence="3 13" id="KW-0540">Nuclease</keyword>
<protein>
    <recommendedName>
        <fullName evidence="13 14">Crossover junction endodeoxyribonuclease RuvC</fullName>
        <ecNumber evidence="13 14">3.1.21.10</ecNumber>
    </recommendedName>
    <alternativeName>
        <fullName evidence="13">Holliday junction nuclease RuvC</fullName>
    </alternativeName>
    <alternativeName>
        <fullName evidence="13">Holliday junction resolvase RuvC</fullName>
    </alternativeName>
</protein>
<evidence type="ECO:0000256" key="4">
    <source>
        <dbReference type="ARBA" id="ARBA00022723"/>
    </source>
</evidence>
<feature type="binding site" evidence="13">
    <location>
        <position position="81"/>
    </location>
    <ligand>
        <name>Mg(2+)</name>
        <dbReference type="ChEBI" id="CHEBI:18420"/>
        <label>2</label>
    </ligand>
</feature>
<evidence type="ECO:0000313" key="15">
    <source>
        <dbReference type="EMBL" id="APZ96557.1"/>
    </source>
</evidence>
<keyword evidence="9 13" id="KW-0238">DNA-binding</keyword>
<name>A0A1P8WR65_9PLAN</name>
<dbReference type="InterPro" id="IPR002176">
    <property type="entry name" value="X-over_junc_endoDNase_RuvC"/>
</dbReference>
<evidence type="ECO:0000256" key="14">
    <source>
        <dbReference type="NCBIfam" id="TIGR00228"/>
    </source>
</evidence>
<feature type="binding site" evidence="13">
    <location>
        <position position="21"/>
    </location>
    <ligand>
        <name>Mg(2+)</name>
        <dbReference type="ChEBI" id="CHEBI:18420"/>
        <label>1</label>
    </ligand>
</feature>
<comment type="subcellular location">
    <subcellularLocation>
        <location evidence="13">Cytoplasm</location>
    </subcellularLocation>
</comment>
<feature type="active site" evidence="13">
    <location>
        <position position="21"/>
    </location>
</feature>
<comment type="cofactor">
    <cofactor evidence="13">
        <name>Mg(2+)</name>
        <dbReference type="ChEBI" id="CHEBI:18420"/>
    </cofactor>
    <text evidence="13">Binds 2 Mg(2+) ion per subunit.</text>
</comment>
<dbReference type="GO" id="GO:0000287">
    <property type="term" value="F:magnesium ion binding"/>
    <property type="evidence" value="ECO:0007669"/>
    <property type="project" value="UniProtKB-UniRule"/>
</dbReference>
<dbReference type="GO" id="GO:0006281">
    <property type="term" value="P:DNA repair"/>
    <property type="evidence" value="ECO:0007669"/>
    <property type="project" value="UniProtKB-UniRule"/>
</dbReference>
<evidence type="ECO:0000256" key="10">
    <source>
        <dbReference type="ARBA" id="ARBA00023172"/>
    </source>
</evidence>
<dbReference type="KEGG" id="fmr:Fuma_06226"/>
<feature type="active site" evidence="13">
    <location>
        <position position="155"/>
    </location>
</feature>
<dbReference type="FunFam" id="3.30.420.10:FF:000002">
    <property type="entry name" value="Crossover junction endodeoxyribonuclease RuvC"/>
    <property type="match status" value="1"/>
</dbReference>
<sequence>MSFALNAHAHTKSHERYLGLDPGLNRTGYALLERRAKGPFLLEGGILRSTPKTTLQSRIREIAHGLREVLDELQPEIVAIEQLFSHAQNPKTALLMAHVRGAILLTLSETEVPIVHYTPTQIKRLLTGSGKASKEQIQYAVKTELKLDTIPEPNDVADAAAIGLCLYHSVKFAAL</sequence>
<keyword evidence="11 13" id="KW-0234">DNA repair</keyword>
<keyword evidence="5 13" id="KW-0255">Endonuclease</keyword>
<keyword evidence="8 13" id="KW-0460">Magnesium</keyword>
<dbReference type="InterPro" id="IPR036397">
    <property type="entry name" value="RNaseH_sf"/>
</dbReference>
<evidence type="ECO:0000256" key="2">
    <source>
        <dbReference type="ARBA" id="ARBA00022490"/>
    </source>
</evidence>
<evidence type="ECO:0000256" key="5">
    <source>
        <dbReference type="ARBA" id="ARBA00022759"/>
    </source>
</evidence>
<dbReference type="GO" id="GO:0005737">
    <property type="term" value="C:cytoplasm"/>
    <property type="evidence" value="ECO:0007669"/>
    <property type="project" value="UniProtKB-SubCell"/>
</dbReference>
<keyword evidence="10 13" id="KW-0233">DNA recombination</keyword>
<dbReference type="CDD" id="cd16962">
    <property type="entry name" value="RuvC"/>
    <property type="match status" value="1"/>
</dbReference>
<evidence type="ECO:0000256" key="12">
    <source>
        <dbReference type="ARBA" id="ARBA00029354"/>
    </source>
</evidence>
<dbReference type="GO" id="GO:0006310">
    <property type="term" value="P:DNA recombination"/>
    <property type="evidence" value="ECO:0007669"/>
    <property type="project" value="UniProtKB-UniRule"/>
</dbReference>
<feature type="active site" evidence="13">
    <location>
        <position position="81"/>
    </location>
</feature>
<evidence type="ECO:0000256" key="8">
    <source>
        <dbReference type="ARBA" id="ARBA00022842"/>
    </source>
</evidence>
<dbReference type="GO" id="GO:0008821">
    <property type="term" value="F:crossover junction DNA endonuclease activity"/>
    <property type="evidence" value="ECO:0007669"/>
    <property type="project" value="UniProtKB-UniRule"/>
</dbReference>
<evidence type="ECO:0000256" key="7">
    <source>
        <dbReference type="ARBA" id="ARBA00022801"/>
    </source>
</evidence>
<dbReference type="STRING" id="1891926.Fuma_06226"/>
<dbReference type="HAMAP" id="MF_00034">
    <property type="entry name" value="RuvC"/>
    <property type="match status" value="1"/>
</dbReference>
<dbReference type="Pfam" id="PF02075">
    <property type="entry name" value="RuvC"/>
    <property type="match status" value="1"/>
</dbReference>
<keyword evidence="4 13" id="KW-0479">Metal-binding</keyword>
<evidence type="ECO:0000256" key="13">
    <source>
        <dbReference type="HAMAP-Rule" id="MF_00034"/>
    </source>
</evidence>
<comment type="function">
    <text evidence="13">The RuvA-RuvB-RuvC complex processes Holliday junction (HJ) DNA during genetic recombination and DNA repair. Endonuclease that resolves HJ intermediates. Cleaves cruciform DNA by making single-stranded nicks across the HJ at symmetrical positions within the homologous arms, yielding a 5'-phosphate and a 3'-hydroxyl group; requires a central core of homology in the junction. The consensus cleavage sequence is 5'-(A/T)TT(C/G)-3'. Cleavage occurs on the 3'-side of the TT dinucleotide at the point of strand exchange. HJ branch migration catalyzed by RuvA-RuvB allows RuvC to scan DNA until it finds its consensus sequence, where it cleaves and resolves the cruciform DNA.</text>
</comment>
<evidence type="ECO:0000256" key="6">
    <source>
        <dbReference type="ARBA" id="ARBA00022763"/>
    </source>
</evidence>
<comment type="similarity">
    <text evidence="1 13">Belongs to the RuvC family.</text>
</comment>
<dbReference type="PANTHER" id="PTHR30194">
    <property type="entry name" value="CROSSOVER JUNCTION ENDODEOXYRIBONUCLEASE RUVC"/>
    <property type="match status" value="1"/>
</dbReference>
<dbReference type="SUPFAM" id="SSF53098">
    <property type="entry name" value="Ribonuclease H-like"/>
    <property type="match status" value="1"/>
</dbReference>
<evidence type="ECO:0000313" key="16">
    <source>
        <dbReference type="Proteomes" id="UP000187735"/>
    </source>
</evidence>
<dbReference type="PRINTS" id="PR00696">
    <property type="entry name" value="RSOLVASERUVC"/>
</dbReference>
<keyword evidence="16" id="KW-1185">Reference proteome</keyword>
<keyword evidence="7 13" id="KW-0378">Hydrolase</keyword>
<dbReference type="PANTHER" id="PTHR30194:SF3">
    <property type="entry name" value="CROSSOVER JUNCTION ENDODEOXYRIBONUCLEASE RUVC"/>
    <property type="match status" value="1"/>
</dbReference>
<dbReference type="NCBIfam" id="TIGR00228">
    <property type="entry name" value="ruvC"/>
    <property type="match status" value="1"/>
</dbReference>
<dbReference type="EMBL" id="CP017641">
    <property type="protein sequence ID" value="APZ96557.1"/>
    <property type="molecule type" value="Genomic_DNA"/>
</dbReference>
<keyword evidence="2 13" id="KW-0963">Cytoplasm</keyword>
<reference evidence="15 16" key="1">
    <citation type="journal article" date="2016" name="Front. Microbiol.">
        <title>Fuerstia marisgermanicae gen. nov., sp. nov., an Unusual Member of the Phylum Planctomycetes from the German Wadden Sea.</title>
        <authorList>
            <person name="Kohn T."/>
            <person name="Heuer A."/>
            <person name="Jogler M."/>
            <person name="Vollmers J."/>
            <person name="Boedeker C."/>
            <person name="Bunk B."/>
            <person name="Rast P."/>
            <person name="Borchert D."/>
            <person name="Glockner I."/>
            <person name="Freese H.M."/>
            <person name="Klenk H.P."/>
            <person name="Overmann J."/>
            <person name="Kaster A.K."/>
            <person name="Rohde M."/>
            <person name="Wiegand S."/>
            <person name="Jogler C."/>
        </authorList>
    </citation>
    <scope>NUCLEOTIDE SEQUENCE [LARGE SCALE GENOMIC DNA]</scope>
    <source>
        <strain evidence="15 16">NH11</strain>
    </source>
</reference>
<dbReference type="Proteomes" id="UP000187735">
    <property type="component" value="Chromosome"/>
</dbReference>
<dbReference type="RefSeq" id="WP_077027562.1">
    <property type="nucleotide sequence ID" value="NZ_CP017641.1"/>
</dbReference>
<proteinExistence type="inferred from homology"/>
<comment type="catalytic activity">
    <reaction evidence="12 13">
        <text>Endonucleolytic cleavage at a junction such as a reciprocal single-stranded crossover between two homologous DNA duplexes (Holliday junction).</text>
        <dbReference type="EC" id="3.1.21.10"/>
    </reaction>
</comment>
<dbReference type="AlphaFoldDB" id="A0A1P8WR65"/>
<evidence type="ECO:0000256" key="11">
    <source>
        <dbReference type="ARBA" id="ARBA00023204"/>
    </source>
</evidence>